<evidence type="ECO:0000313" key="3">
    <source>
        <dbReference type="WBParaSite" id="nRc.2.0.1.t14031-RA"/>
    </source>
</evidence>
<dbReference type="WBParaSite" id="nRc.2.0.1.t14031-RA">
    <property type="protein sequence ID" value="nRc.2.0.1.t14031-RA"/>
    <property type="gene ID" value="nRc.2.0.1.g14031"/>
</dbReference>
<dbReference type="AlphaFoldDB" id="A0A915IIZ8"/>
<feature type="signal peptide" evidence="1">
    <location>
        <begin position="1"/>
        <end position="26"/>
    </location>
</feature>
<name>A0A915IIZ8_ROMCU</name>
<keyword evidence="1" id="KW-0732">Signal</keyword>
<evidence type="ECO:0000256" key="1">
    <source>
        <dbReference type="SAM" id="SignalP"/>
    </source>
</evidence>
<dbReference type="Proteomes" id="UP000887565">
    <property type="component" value="Unplaced"/>
</dbReference>
<keyword evidence="2" id="KW-1185">Reference proteome</keyword>
<proteinExistence type="predicted"/>
<accession>A0A915IIZ8</accession>
<evidence type="ECO:0000313" key="2">
    <source>
        <dbReference type="Proteomes" id="UP000887565"/>
    </source>
</evidence>
<reference evidence="3" key="1">
    <citation type="submission" date="2022-11" db="UniProtKB">
        <authorList>
            <consortium name="WormBaseParasite"/>
        </authorList>
    </citation>
    <scope>IDENTIFICATION</scope>
</reference>
<organism evidence="2 3">
    <name type="scientific">Romanomermis culicivorax</name>
    <name type="common">Nematode worm</name>
    <dbReference type="NCBI Taxonomy" id="13658"/>
    <lineage>
        <taxon>Eukaryota</taxon>
        <taxon>Metazoa</taxon>
        <taxon>Ecdysozoa</taxon>
        <taxon>Nematoda</taxon>
        <taxon>Enoplea</taxon>
        <taxon>Dorylaimia</taxon>
        <taxon>Mermithida</taxon>
        <taxon>Mermithoidea</taxon>
        <taxon>Mermithidae</taxon>
        <taxon>Romanomermis</taxon>
    </lineage>
</organism>
<protein>
    <submittedName>
        <fullName evidence="3">Uncharacterized protein</fullName>
    </submittedName>
</protein>
<feature type="chain" id="PRO_5037548422" evidence="1">
    <location>
        <begin position="27"/>
        <end position="68"/>
    </location>
</feature>
<sequence>MKPQLLFVILLIIVHQLAVIAKPCEAESSSSSAAESSFFNKSAIVSGLDRPVTPLKTSSSRSFSSSNA</sequence>